<dbReference type="GO" id="GO:0008299">
    <property type="term" value="P:isoprenoid biosynthetic process"/>
    <property type="evidence" value="ECO:0007669"/>
    <property type="project" value="InterPro"/>
</dbReference>
<organism evidence="7">
    <name type="scientific">freshwater metagenome</name>
    <dbReference type="NCBI Taxonomy" id="449393"/>
    <lineage>
        <taxon>unclassified sequences</taxon>
        <taxon>metagenomes</taxon>
        <taxon>ecological metagenomes</taxon>
    </lineage>
</organism>
<dbReference type="GO" id="GO:0004659">
    <property type="term" value="F:prenyltransferase activity"/>
    <property type="evidence" value="ECO:0007669"/>
    <property type="project" value="InterPro"/>
</dbReference>
<dbReference type="InterPro" id="IPR033749">
    <property type="entry name" value="Polyprenyl_synt_CS"/>
</dbReference>
<evidence type="ECO:0000256" key="5">
    <source>
        <dbReference type="ARBA" id="ARBA00022842"/>
    </source>
</evidence>
<evidence type="ECO:0000256" key="3">
    <source>
        <dbReference type="ARBA" id="ARBA00022679"/>
    </source>
</evidence>
<comment type="similarity">
    <text evidence="2">Belongs to the FPP/GGPP synthase family.</text>
</comment>
<accession>A0A6J7FIT2</accession>
<evidence type="ECO:0000256" key="2">
    <source>
        <dbReference type="ARBA" id="ARBA00006706"/>
    </source>
</evidence>
<evidence type="ECO:0000313" key="6">
    <source>
        <dbReference type="EMBL" id="CAB4724353.1"/>
    </source>
</evidence>
<protein>
    <submittedName>
        <fullName evidence="7">Unannotated protein</fullName>
    </submittedName>
</protein>
<dbReference type="GO" id="GO:0046872">
    <property type="term" value="F:metal ion binding"/>
    <property type="evidence" value="ECO:0007669"/>
    <property type="project" value="UniProtKB-KW"/>
</dbReference>
<dbReference type="EMBL" id="CAFBPQ010000002">
    <property type="protein sequence ID" value="CAB5013465.1"/>
    <property type="molecule type" value="Genomic_DNA"/>
</dbReference>
<sequence>MTPAPVDDLEPPVSLSQVGGRVECRLTEMLDQEVERWNQVDVDIETPLLALRDFIRSGGKRLRPAFCFWAFVGAGGDPESTEIIDVGAALEMLHTFALIHDDIMDDSDRRRNKPSVHALFITTHESKQWKSESRRFGEGAAILIGDLAAIYADVLFSKRDNISEGIFNELRIELCVGQYLDLMGTATSSVDPVKAARIEEYKSGKYTVERPLHLGAALAGRFSELSESLSAVGLPMGAAFQLRDDLLGVFGDSEVTGKPVGDDLREGKLTPLIAAAAARANSSETTQLQRIGHRNLRDDEIFRLQEILVSTGARDEVEREIKRLTEESMRALSESKISREARNALEELGAYVAWRNS</sequence>
<dbReference type="Pfam" id="PF00348">
    <property type="entry name" value="polyprenyl_synt"/>
    <property type="match status" value="1"/>
</dbReference>
<reference evidence="7" key="1">
    <citation type="submission" date="2020-05" db="EMBL/GenBank/DDBJ databases">
        <authorList>
            <person name="Chiriac C."/>
            <person name="Salcher M."/>
            <person name="Ghai R."/>
            <person name="Kavagutti S V."/>
        </authorList>
    </citation>
    <scope>NUCLEOTIDE SEQUENCE</scope>
</reference>
<keyword evidence="4" id="KW-0479">Metal-binding</keyword>
<dbReference type="SFLD" id="SFLDS00005">
    <property type="entry name" value="Isoprenoid_Synthase_Type_I"/>
    <property type="match status" value="1"/>
</dbReference>
<dbReference type="SUPFAM" id="SSF48576">
    <property type="entry name" value="Terpenoid synthases"/>
    <property type="match status" value="1"/>
</dbReference>
<keyword evidence="3" id="KW-0808">Transferase</keyword>
<dbReference type="PANTHER" id="PTHR12001:SF85">
    <property type="entry name" value="SHORT CHAIN ISOPRENYL DIPHOSPHATE SYNTHASE"/>
    <property type="match status" value="1"/>
</dbReference>
<comment type="cofactor">
    <cofactor evidence="1">
        <name>Mg(2+)</name>
        <dbReference type="ChEBI" id="CHEBI:18420"/>
    </cofactor>
</comment>
<proteinExistence type="inferred from homology"/>
<dbReference type="PANTHER" id="PTHR12001">
    <property type="entry name" value="GERANYLGERANYL PYROPHOSPHATE SYNTHASE"/>
    <property type="match status" value="1"/>
</dbReference>
<gene>
    <name evidence="6" type="ORF">UFOPK2683_00868</name>
    <name evidence="7" type="ORF">UFOPK3605_00163</name>
    <name evidence="8" type="ORF">UFOPK3897_00554</name>
    <name evidence="9" type="ORF">UFOPK4121_00187</name>
</gene>
<dbReference type="EMBL" id="CAFBMM010000002">
    <property type="protein sequence ID" value="CAB4895346.1"/>
    <property type="molecule type" value="Genomic_DNA"/>
</dbReference>
<name>A0A6J7FIT2_9ZZZZ</name>
<evidence type="ECO:0000313" key="9">
    <source>
        <dbReference type="EMBL" id="CAB5013465.1"/>
    </source>
</evidence>
<dbReference type="PROSITE" id="PS00444">
    <property type="entry name" value="POLYPRENYL_SYNTHASE_2"/>
    <property type="match status" value="1"/>
</dbReference>
<evidence type="ECO:0000313" key="7">
    <source>
        <dbReference type="EMBL" id="CAB4895346.1"/>
    </source>
</evidence>
<evidence type="ECO:0000256" key="4">
    <source>
        <dbReference type="ARBA" id="ARBA00022723"/>
    </source>
</evidence>
<dbReference type="EMBL" id="CAEZYK010000043">
    <property type="protein sequence ID" value="CAB4724353.1"/>
    <property type="molecule type" value="Genomic_DNA"/>
</dbReference>
<dbReference type="InterPro" id="IPR008949">
    <property type="entry name" value="Isoprenoid_synthase_dom_sf"/>
</dbReference>
<keyword evidence="5" id="KW-0460">Magnesium</keyword>
<dbReference type="Gene3D" id="1.10.600.10">
    <property type="entry name" value="Farnesyl Diphosphate Synthase"/>
    <property type="match status" value="1"/>
</dbReference>
<dbReference type="EMBL" id="CAFBOF010000007">
    <property type="protein sequence ID" value="CAB4972464.1"/>
    <property type="molecule type" value="Genomic_DNA"/>
</dbReference>
<dbReference type="AlphaFoldDB" id="A0A6J7FIT2"/>
<evidence type="ECO:0000313" key="8">
    <source>
        <dbReference type="EMBL" id="CAB4972464.1"/>
    </source>
</evidence>
<dbReference type="InterPro" id="IPR000092">
    <property type="entry name" value="Polyprenyl_synt"/>
</dbReference>
<evidence type="ECO:0000256" key="1">
    <source>
        <dbReference type="ARBA" id="ARBA00001946"/>
    </source>
</evidence>
<dbReference type="CDD" id="cd00685">
    <property type="entry name" value="Trans_IPPS_HT"/>
    <property type="match status" value="1"/>
</dbReference>